<dbReference type="AlphaFoldDB" id="A0A8X8DFC3"/>
<comment type="caution">
    <text evidence="5">The sequence shown here is derived from an EMBL/GenBank/DDBJ whole genome shotgun (WGS) entry which is preliminary data.</text>
</comment>
<dbReference type="PROSITE" id="PS50102">
    <property type="entry name" value="RRM"/>
    <property type="match status" value="1"/>
</dbReference>
<evidence type="ECO:0000256" key="1">
    <source>
        <dbReference type="ARBA" id="ARBA00022884"/>
    </source>
</evidence>
<dbReference type="Pfam" id="PF00076">
    <property type="entry name" value="RRM_1"/>
    <property type="match status" value="1"/>
</dbReference>
<evidence type="ECO:0000259" key="4">
    <source>
        <dbReference type="PROSITE" id="PS50102"/>
    </source>
</evidence>
<dbReference type="PANTHER" id="PTHR48029:SF1">
    <property type="entry name" value="NUCLEOLAR PROTEIN 8"/>
    <property type="match status" value="1"/>
</dbReference>
<feature type="compositionally biased region" description="Polar residues" evidence="3">
    <location>
        <begin position="247"/>
        <end position="266"/>
    </location>
</feature>
<dbReference type="GO" id="GO:0005739">
    <property type="term" value="C:mitochondrion"/>
    <property type="evidence" value="ECO:0007669"/>
    <property type="project" value="TreeGrafter"/>
</dbReference>
<organism evidence="5 6">
    <name type="scientific">Populus tomentosa</name>
    <name type="common">Chinese white poplar</name>
    <dbReference type="NCBI Taxonomy" id="118781"/>
    <lineage>
        <taxon>Eukaryota</taxon>
        <taxon>Viridiplantae</taxon>
        <taxon>Streptophyta</taxon>
        <taxon>Embryophyta</taxon>
        <taxon>Tracheophyta</taxon>
        <taxon>Spermatophyta</taxon>
        <taxon>Magnoliopsida</taxon>
        <taxon>eudicotyledons</taxon>
        <taxon>Gunneridae</taxon>
        <taxon>Pentapetalae</taxon>
        <taxon>rosids</taxon>
        <taxon>fabids</taxon>
        <taxon>Malpighiales</taxon>
        <taxon>Salicaceae</taxon>
        <taxon>Saliceae</taxon>
        <taxon>Populus</taxon>
    </lineage>
</organism>
<dbReference type="InterPro" id="IPR000504">
    <property type="entry name" value="RRM_dom"/>
</dbReference>
<keyword evidence="6" id="KW-1185">Reference proteome</keyword>
<proteinExistence type="predicted"/>
<accession>A0A8X8DFC3</accession>
<dbReference type="OrthoDB" id="439808at2759"/>
<evidence type="ECO:0000256" key="2">
    <source>
        <dbReference type="PROSITE-ProRule" id="PRU00176"/>
    </source>
</evidence>
<gene>
    <name evidence="5" type="ORF">POTOM_006708</name>
</gene>
<keyword evidence="1 2" id="KW-0694">RNA-binding</keyword>
<reference evidence="5" key="1">
    <citation type="journal article" date="2020" name="bioRxiv">
        <title>Hybrid origin of Populus tomentosa Carr. identified through genome sequencing and phylogenomic analysis.</title>
        <authorList>
            <person name="An X."/>
            <person name="Gao K."/>
            <person name="Chen Z."/>
            <person name="Li J."/>
            <person name="Yang X."/>
            <person name="Yang X."/>
            <person name="Zhou J."/>
            <person name="Guo T."/>
            <person name="Zhao T."/>
            <person name="Huang S."/>
            <person name="Miao D."/>
            <person name="Khan W.U."/>
            <person name="Rao P."/>
            <person name="Ye M."/>
            <person name="Lei B."/>
            <person name="Liao W."/>
            <person name="Wang J."/>
            <person name="Ji L."/>
            <person name="Li Y."/>
            <person name="Guo B."/>
            <person name="Mustafa N.S."/>
            <person name="Li S."/>
            <person name="Yun Q."/>
            <person name="Keller S.R."/>
            <person name="Mao J."/>
            <person name="Zhang R."/>
            <person name="Strauss S.H."/>
        </authorList>
    </citation>
    <scope>NUCLEOTIDE SEQUENCE</scope>
    <source>
        <strain evidence="5">GM15</strain>
        <tissue evidence="5">Leaf</tissue>
    </source>
</reference>
<dbReference type="Proteomes" id="UP000886885">
    <property type="component" value="Chromosome 1D"/>
</dbReference>
<evidence type="ECO:0000313" key="6">
    <source>
        <dbReference type="Proteomes" id="UP000886885"/>
    </source>
</evidence>
<dbReference type="SMART" id="SM00360">
    <property type="entry name" value="RRM"/>
    <property type="match status" value="1"/>
</dbReference>
<name>A0A8X8DFC3_POPTO</name>
<protein>
    <recommendedName>
        <fullName evidence="4">RRM domain-containing protein</fullName>
    </recommendedName>
</protein>
<sequence length="266" mass="29440">MAMRATMSLAAAATAPRGGLLRLFSTTSTLSSSFPFPQTTQQTPAREQAEPNTNLFVSGKCLFLYISYRRLVEEIKRAFAEEDVCGVDDEESYEVYSGSGTIHPYYVLFDASIILVSGLSKRTTTEGLQEAFSKFGEVVHAKVVTDRTSGYSKGFGFVRYGTLEDAAEGIKGMDGQVTRHIVWIEAKVLRPYACSVHAFVPCCSPGNQGYQLPYGNGNIPHYLTNLFLDGWVIFAEYARPKQPPSQPQNNMGPGYGNYTNPNHRWQ</sequence>
<evidence type="ECO:0000313" key="5">
    <source>
        <dbReference type="EMBL" id="KAG6790552.1"/>
    </source>
</evidence>
<dbReference type="GO" id="GO:0003723">
    <property type="term" value="F:RNA binding"/>
    <property type="evidence" value="ECO:0007669"/>
    <property type="project" value="UniProtKB-UniRule"/>
</dbReference>
<dbReference type="GO" id="GO:0080156">
    <property type="term" value="P:mitochondrial mRNA modification"/>
    <property type="evidence" value="ECO:0007669"/>
    <property type="project" value="TreeGrafter"/>
</dbReference>
<dbReference type="EMBL" id="JAAWWB010000002">
    <property type="protein sequence ID" value="KAG6790552.1"/>
    <property type="molecule type" value="Genomic_DNA"/>
</dbReference>
<feature type="domain" description="RRM" evidence="4">
    <location>
        <begin position="112"/>
        <end position="190"/>
    </location>
</feature>
<evidence type="ECO:0000256" key="3">
    <source>
        <dbReference type="SAM" id="MobiDB-lite"/>
    </source>
</evidence>
<dbReference type="PANTHER" id="PTHR48029">
    <property type="entry name" value="NUCLEOLAR PROTEIN 8"/>
    <property type="match status" value="1"/>
</dbReference>
<feature type="region of interest" description="Disordered" evidence="3">
    <location>
        <begin position="241"/>
        <end position="266"/>
    </location>
</feature>